<dbReference type="PANTHER" id="PTHR43861">
    <property type="entry name" value="TRANS-ACONITATE 2-METHYLTRANSFERASE-RELATED"/>
    <property type="match status" value="1"/>
</dbReference>
<name>A0A6S6QYJ1_9FIRM</name>
<dbReference type="Gene3D" id="3.40.50.150">
    <property type="entry name" value="Vaccinia Virus protein VP39"/>
    <property type="match status" value="1"/>
</dbReference>
<dbReference type="KEGG" id="acel:acsn021_05160"/>
<dbReference type="InterPro" id="IPR029063">
    <property type="entry name" value="SAM-dependent_MTases_sf"/>
</dbReference>
<dbReference type="Proteomes" id="UP000515561">
    <property type="component" value="Chromosome"/>
</dbReference>
<sequence>MEQRKCHLCSSEDIRLIHKGTRDNSHIDVLKCANCELVFLSSFDHIREGYYEESGMHVDKELDIVKWRKSTYEDDIRRKEFLKNIINKKDVLDFGCGNGGFIEYAQPLVNSICGIELEEAARKYLLSDGKTIWADIEYCDKKFDVITLFHVLEHLEHPIEYLMKLGNLLKPESESQIIIEIPNADDALLTLYHSTNFADFTYWSPHLFLYNPSNIETLVENSGFRVNWIKQVQRYPLANHLYWLSKGMPGGHAIWNFLNDNQLHEQYERILSERGMCDTILVSLSK</sequence>
<dbReference type="CDD" id="cd02440">
    <property type="entry name" value="AdoMet_MTases"/>
    <property type="match status" value="1"/>
</dbReference>
<dbReference type="RefSeq" id="WP_184092633.1">
    <property type="nucleotide sequence ID" value="NZ_AP023367.1"/>
</dbReference>
<dbReference type="Pfam" id="PF13489">
    <property type="entry name" value="Methyltransf_23"/>
    <property type="match status" value="1"/>
</dbReference>
<dbReference type="GO" id="GO:0032259">
    <property type="term" value="P:methylation"/>
    <property type="evidence" value="ECO:0007669"/>
    <property type="project" value="UniProtKB-KW"/>
</dbReference>
<evidence type="ECO:0000313" key="1">
    <source>
        <dbReference type="EMBL" id="BCJ92947.1"/>
    </source>
</evidence>
<reference evidence="1 2" key="1">
    <citation type="journal article" date="2016" name="Int. J. Syst. Evol. Microbiol.">
        <title>Descriptions of Anaerotaenia torta gen. nov., sp. nov. and Anaerocolumna cellulosilytica gen. nov., sp. nov. isolated from a methanogenic reactor of cattle waste.</title>
        <authorList>
            <person name="Uek A."/>
            <person name="Ohtaki Y."/>
            <person name="Kaku N."/>
            <person name="Ueki K."/>
        </authorList>
    </citation>
    <scope>NUCLEOTIDE SEQUENCE [LARGE SCALE GENOMIC DNA]</scope>
    <source>
        <strain evidence="1 2">SN021</strain>
    </source>
</reference>
<keyword evidence="1" id="KW-0808">Transferase</keyword>
<dbReference type="PANTHER" id="PTHR43861:SF6">
    <property type="entry name" value="METHYLTRANSFERASE TYPE 11"/>
    <property type="match status" value="1"/>
</dbReference>
<dbReference type="GO" id="GO:0008168">
    <property type="term" value="F:methyltransferase activity"/>
    <property type="evidence" value="ECO:0007669"/>
    <property type="project" value="UniProtKB-KW"/>
</dbReference>
<dbReference type="EMBL" id="AP023367">
    <property type="protein sequence ID" value="BCJ92947.1"/>
    <property type="molecule type" value="Genomic_DNA"/>
</dbReference>
<organism evidence="1 2">
    <name type="scientific">Anaerocolumna cellulosilytica</name>
    <dbReference type="NCBI Taxonomy" id="433286"/>
    <lineage>
        <taxon>Bacteria</taxon>
        <taxon>Bacillati</taxon>
        <taxon>Bacillota</taxon>
        <taxon>Clostridia</taxon>
        <taxon>Lachnospirales</taxon>
        <taxon>Lachnospiraceae</taxon>
        <taxon>Anaerocolumna</taxon>
    </lineage>
</organism>
<keyword evidence="2" id="KW-1185">Reference proteome</keyword>
<accession>A0A6S6QYJ1</accession>
<dbReference type="AlphaFoldDB" id="A0A6S6QYJ1"/>
<proteinExistence type="predicted"/>
<dbReference type="SUPFAM" id="SSF53335">
    <property type="entry name" value="S-adenosyl-L-methionine-dependent methyltransferases"/>
    <property type="match status" value="1"/>
</dbReference>
<keyword evidence="1" id="KW-0489">Methyltransferase</keyword>
<evidence type="ECO:0000313" key="2">
    <source>
        <dbReference type="Proteomes" id="UP000515561"/>
    </source>
</evidence>
<protein>
    <submittedName>
        <fullName evidence="1">Methyltransferase</fullName>
    </submittedName>
</protein>
<gene>
    <name evidence="1" type="ORF">acsn021_05160</name>
</gene>